<evidence type="ECO:0000313" key="2">
    <source>
        <dbReference type="EMBL" id="TBO45101.1"/>
    </source>
</evidence>
<name>A0A4Q9HHV3_9SPHI</name>
<gene>
    <name evidence="2" type="ORF">EYS08_01855</name>
</gene>
<sequence>MRYLTPIFIAEVICFIAAIAIIWKDKHAFGKVITCYLAIALVTEEAAAYMAIRGIHNLWLFNIYIVFEISAILYGLYYCIKKYTKPKSIFIIGLGIISLTYIFFITTKPFTDLNTITISVMSVIFTLYCLYYYYLLLKDENFIEIKTHPEFWWVTGVLFYYFGSTMSNIFDGLFMVRLIGFVTLRFLIYILLNLILYSFWLYSFICRMKQQKLQS</sequence>
<proteinExistence type="predicted"/>
<feature type="transmembrane region" description="Helical" evidence="1">
    <location>
        <begin position="58"/>
        <end position="77"/>
    </location>
</feature>
<feature type="transmembrane region" description="Helical" evidence="1">
    <location>
        <begin position="6"/>
        <end position="23"/>
    </location>
</feature>
<feature type="transmembrane region" description="Helical" evidence="1">
    <location>
        <begin position="158"/>
        <end position="180"/>
    </location>
</feature>
<accession>A0A4Q9HHV3</accession>
<reference evidence="2 3" key="1">
    <citation type="submission" date="2019-02" db="EMBL/GenBank/DDBJ databases">
        <title>Pedobacter kyonggii whole genome sequence analysis.</title>
        <authorList>
            <person name="Dahal R.H."/>
        </authorList>
    </citation>
    <scope>NUCLEOTIDE SEQUENCE [LARGE SCALE GENOMIC DNA]</scope>
    <source>
        <strain evidence="2 3">K-4-11-1</strain>
    </source>
</reference>
<keyword evidence="1" id="KW-0812">Transmembrane</keyword>
<dbReference type="Proteomes" id="UP000291819">
    <property type="component" value="Unassembled WGS sequence"/>
</dbReference>
<feature type="transmembrane region" description="Helical" evidence="1">
    <location>
        <begin position="186"/>
        <end position="205"/>
    </location>
</feature>
<dbReference type="OrthoDB" id="649648at2"/>
<dbReference type="AlphaFoldDB" id="A0A4Q9HHV3"/>
<organism evidence="2 3">
    <name type="scientific">Pedobacter kyonggii</name>
    <dbReference type="NCBI Taxonomy" id="1926871"/>
    <lineage>
        <taxon>Bacteria</taxon>
        <taxon>Pseudomonadati</taxon>
        <taxon>Bacteroidota</taxon>
        <taxon>Sphingobacteriia</taxon>
        <taxon>Sphingobacteriales</taxon>
        <taxon>Sphingobacteriaceae</taxon>
        <taxon>Pedobacter</taxon>
    </lineage>
</organism>
<feature type="transmembrane region" description="Helical" evidence="1">
    <location>
        <begin position="35"/>
        <end position="52"/>
    </location>
</feature>
<keyword evidence="1" id="KW-0472">Membrane</keyword>
<feature type="transmembrane region" description="Helical" evidence="1">
    <location>
        <begin position="89"/>
        <end position="110"/>
    </location>
</feature>
<evidence type="ECO:0000313" key="3">
    <source>
        <dbReference type="Proteomes" id="UP000291819"/>
    </source>
</evidence>
<protein>
    <submittedName>
        <fullName evidence="2">Uncharacterized protein</fullName>
    </submittedName>
</protein>
<dbReference type="EMBL" id="SIXF01000001">
    <property type="protein sequence ID" value="TBO45101.1"/>
    <property type="molecule type" value="Genomic_DNA"/>
</dbReference>
<comment type="caution">
    <text evidence="2">The sequence shown here is derived from an EMBL/GenBank/DDBJ whole genome shotgun (WGS) entry which is preliminary data.</text>
</comment>
<keyword evidence="3" id="KW-1185">Reference proteome</keyword>
<keyword evidence="1" id="KW-1133">Transmembrane helix</keyword>
<feature type="transmembrane region" description="Helical" evidence="1">
    <location>
        <begin position="116"/>
        <end position="137"/>
    </location>
</feature>
<evidence type="ECO:0000256" key="1">
    <source>
        <dbReference type="SAM" id="Phobius"/>
    </source>
</evidence>
<dbReference type="RefSeq" id="WP_131028148.1">
    <property type="nucleotide sequence ID" value="NZ_SIXF01000001.1"/>
</dbReference>